<dbReference type="PROSITE" id="PS50157">
    <property type="entry name" value="ZINC_FINGER_C2H2_2"/>
    <property type="match status" value="1"/>
</dbReference>
<feature type="compositionally biased region" description="Polar residues" evidence="13">
    <location>
        <begin position="555"/>
        <end position="567"/>
    </location>
</feature>
<evidence type="ECO:0000256" key="12">
    <source>
        <dbReference type="SAM" id="Coils"/>
    </source>
</evidence>
<feature type="compositionally biased region" description="Basic and acidic residues" evidence="13">
    <location>
        <begin position="321"/>
        <end position="330"/>
    </location>
</feature>
<evidence type="ECO:0000256" key="9">
    <source>
        <dbReference type="ARBA" id="ARBA00023212"/>
    </source>
</evidence>
<evidence type="ECO:0000256" key="10">
    <source>
        <dbReference type="ARBA" id="ARBA00023273"/>
    </source>
</evidence>
<evidence type="ECO:0000256" key="6">
    <source>
        <dbReference type="ARBA" id="ARBA00022771"/>
    </source>
</evidence>
<dbReference type="GO" id="GO:0005737">
    <property type="term" value="C:cytoplasm"/>
    <property type="evidence" value="ECO:0007669"/>
    <property type="project" value="TreeGrafter"/>
</dbReference>
<sequence length="755" mass="85439">MPGQIAPRSPHSSLSLAQQWGPGGLPPFHFQTRREVMDWRRFSALDVDRVARELDVSTLQEHIGSVTFCDLDSERCPHCRNPVDPVLLKVLRMSQLSTEYLLHSQDYLSTQVALLEERLQGVIEERDQEQKEKARLAGELQTTQQESRRRKKMLATQQMLLQASTNNYHKCQFCDKSFMNYSYLQGHLQRRHPEITDAERQKKKQVEQMEDGLEDLRERLKRTQSKLEAEQEADAQRRLQEQKEQSQREAEEKMQFEKWKEEERKKFYLEIADLRQLFLQEFKAISSKSTALEMKLQELQTSGLPSSNLGALRDDDDQEDREAKEMELREKMKRQKHEWKKRMRELQGAHLQEKEELQSENERLRMSLSADQKSTVQRFQQQISLLGSKIKQKEKVIKTQEETINKLSSRTVTVTPVKQDKESSSEEEEEEEEELLDTLDGKKRLLEALKRNPNLVKEFRPILQETLEEKLESMGLCKGATGIPKQTFKSLSSTVSTQRQQKAKRYPELLSLRESLSREVTRKLHKGSSTPTPAARRKAQSSQPRQSSSKPRAAQVTQPRLVQSNTPQPAPRATVTSPASRAPATKTNNSTPPFSSEEESVGDSAYVTSPAAKDPPVVRVVKPGPLQPQAAVSDDDWSDTDLSEGPVSPAAGLRGSQGSVVQSLTRSLERQLSTPMKKPVGGVKVIPPYVSTSPKSSAIVKQLQLSDEESDLDLSSIEELTTVTSHHKEAAVRGSADSAGSSSVWSSAASRGGGW</sequence>
<dbReference type="GO" id="GO:0060271">
    <property type="term" value="P:cilium assembly"/>
    <property type="evidence" value="ECO:0007669"/>
    <property type="project" value="UniProtKB-ARBA"/>
</dbReference>
<evidence type="ECO:0000256" key="3">
    <source>
        <dbReference type="ARBA" id="ARBA00009131"/>
    </source>
</evidence>
<evidence type="ECO:0000256" key="4">
    <source>
        <dbReference type="ARBA" id="ARBA00022490"/>
    </source>
</evidence>
<dbReference type="PROSITE" id="PS00028">
    <property type="entry name" value="ZINC_FINGER_C2H2_1"/>
    <property type="match status" value="1"/>
</dbReference>
<dbReference type="PANTHER" id="PTHR21502">
    <property type="entry name" value="ZINC FINGER PROTEIN DZIP1"/>
    <property type="match status" value="1"/>
</dbReference>
<evidence type="ECO:0000256" key="7">
    <source>
        <dbReference type="ARBA" id="ARBA00022833"/>
    </source>
</evidence>
<keyword evidence="10" id="KW-0966">Cell projection</keyword>
<dbReference type="SMART" id="SM00355">
    <property type="entry name" value="ZnF_C2H2"/>
    <property type="match status" value="1"/>
</dbReference>
<dbReference type="GO" id="GO:0008270">
    <property type="term" value="F:zinc ion binding"/>
    <property type="evidence" value="ECO:0007669"/>
    <property type="project" value="UniProtKB-KW"/>
</dbReference>
<evidence type="ECO:0000256" key="11">
    <source>
        <dbReference type="PROSITE-ProRule" id="PRU00042"/>
    </source>
</evidence>
<feature type="region of interest" description="Disordered" evidence="13">
    <location>
        <begin position="726"/>
        <end position="755"/>
    </location>
</feature>
<evidence type="ECO:0000256" key="1">
    <source>
        <dbReference type="ARBA" id="ARBA00004114"/>
    </source>
</evidence>
<keyword evidence="7" id="KW-0862">Zinc</keyword>
<dbReference type="AlphaFoldDB" id="A0AAD8DFG5"/>
<keyword evidence="16" id="KW-1185">Reference proteome</keyword>
<feature type="region of interest" description="Disordered" evidence="13">
    <location>
        <begin position="489"/>
        <end position="661"/>
    </location>
</feature>
<feature type="compositionally biased region" description="Acidic residues" evidence="13">
    <location>
        <begin position="425"/>
        <end position="437"/>
    </location>
</feature>
<feature type="region of interest" description="Disordered" evidence="13">
    <location>
        <begin position="414"/>
        <end position="437"/>
    </location>
</feature>
<feature type="compositionally biased region" description="Basic residues" evidence="13">
    <location>
        <begin position="331"/>
        <end position="343"/>
    </location>
</feature>
<feature type="compositionally biased region" description="Polar residues" evidence="13">
    <location>
        <begin position="489"/>
        <end position="500"/>
    </location>
</feature>
<keyword evidence="4" id="KW-0963">Cytoplasm</keyword>
<dbReference type="InterPro" id="IPR032714">
    <property type="entry name" value="DZIP1_N"/>
</dbReference>
<organism evidence="15 16">
    <name type="scientific">Acipenser oxyrinchus oxyrinchus</name>
    <dbReference type="NCBI Taxonomy" id="40147"/>
    <lineage>
        <taxon>Eukaryota</taxon>
        <taxon>Metazoa</taxon>
        <taxon>Chordata</taxon>
        <taxon>Craniata</taxon>
        <taxon>Vertebrata</taxon>
        <taxon>Euteleostomi</taxon>
        <taxon>Actinopterygii</taxon>
        <taxon>Chondrostei</taxon>
        <taxon>Acipenseriformes</taxon>
        <taxon>Acipenseridae</taxon>
        <taxon>Acipenser</taxon>
    </lineage>
</organism>
<evidence type="ECO:0000256" key="8">
    <source>
        <dbReference type="ARBA" id="ARBA00023054"/>
    </source>
</evidence>
<keyword evidence="6 11" id="KW-0863">Zinc-finger</keyword>
<keyword evidence="9" id="KW-0206">Cytoskeleton</keyword>
<dbReference type="InterPro" id="IPR013087">
    <property type="entry name" value="Znf_C2H2_type"/>
</dbReference>
<feature type="compositionally biased region" description="Low complexity" evidence="13">
    <location>
        <begin position="732"/>
        <end position="755"/>
    </location>
</feature>
<keyword evidence="8 12" id="KW-0175">Coiled coil</keyword>
<evidence type="ECO:0000256" key="2">
    <source>
        <dbReference type="ARBA" id="ARBA00004120"/>
    </source>
</evidence>
<dbReference type="GO" id="GO:0005814">
    <property type="term" value="C:centriole"/>
    <property type="evidence" value="ECO:0007669"/>
    <property type="project" value="UniProtKB-SubCell"/>
</dbReference>
<feature type="domain" description="C2H2-type" evidence="14">
    <location>
        <begin position="169"/>
        <end position="192"/>
    </location>
</feature>
<dbReference type="Pfam" id="PF13815">
    <property type="entry name" value="Dzip-like_N"/>
    <property type="match status" value="1"/>
</dbReference>
<keyword evidence="5" id="KW-0479">Metal-binding</keyword>
<evidence type="ECO:0000313" key="15">
    <source>
        <dbReference type="EMBL" id="KAK1168704.1"/>
    </source>
</evidence>
<feature type="region of interest" description="Disordered" evidence="13">
    <location>
        <begin position="222"/>
        <end position="249"/>
    </location>
</feature>
<reference evidence="15" key="1">
    <citation type="submission" date="2022-02" db="EMBL/GenBank/DDBJ databases">
        <title>Atlantic sturgeon de novo genome assembly.</title>
        <authorList>
            <person name="Stock M."/>
            <person name="Klopp C."/>
            <person name="Guiguen Y."/>
            <person name="Cabau C."/>
            <person name="Parinello H."/>
            <person name="Santidrian Yebra-Pimentel E."/>
            <person name="Kuhl H."/>
            <person name="Dirks R.P."/>
            <person name="Guessner J."/>
            <person name="Wuertz S."/>
            <person name="Du K."/>
            <person name="Schartl M."/>
        </authorList>
    </citation>
    <scope>NUCLEOTIDE SEQUENCE</scope>
    <source>
        <strain evidence="15">STURGEONOMICS-FGT-2020</strain>
        <tissue evidence="15">Whole blood</tissue>
    </source>
</reference>
<dbReference type="GO" id="GO:0036064">
    <property type="term" value="C:ciliary basal body"/>
    <property type="evidence" value="ECO:0007669"/>
    <property type="project" value="TreeGrafter"/>
</dbReference>
<protein>
    <submittedName>
        <fullName evidence="15">Zinc finger protein DZIP1L</fullName>
    </submittedName>
</protein>
<comment type="similarity">
    <text evidence="3">Belongs to the DZIP C2H2-type zinc-finger protein family.</text>
</comment>
<evidence type="ECO:0000259" key="14">
    <source>
        <dbReference type="PROSITE" id="PS50157"/>
    </source>
</evidence>
<dbReference type="InterPro" id="IPR051241">
    <property type="entry name" value="DZIP_RILPL"/>
</dbReference>
<feature type="compositionally biased region" description="Basic and acidic residues" evidence="13">
    <location>
        <begin position="344"/>
        <end position="363"/>
    </location>
</feature>
<dbReference type="PANTHER" id="PTHR21502:SF8">
    <property type="entry name" value="CILIUM ASSEMBLY PROTEIN DZIP1L"/>
    <property type="match status" value="1"/>
</dbReference>
<evidence type="ECO:0000256" key="5">
    <source>
        <dbReference type="ARBA" id="ARBA00022723"/>
    </source>
</evidence>
<comment type="caution">
    <text evidence="15">The sequence shown here is derived from an EMBL/GenBank/DDBJ whole genome shotgun (WGS) entry which is preliminary data.</text>
</comment>
<feature type="compositionally biased region" description="Basic and acidic residues" evidence="13">
    <location>
        <begin position="225"/>
        <end position="249"/>
    </location>
</feature>
<feature type="coiled-coil region" evidence="12">
    <location>
        <begin position="112"/>
        <end position="146"/>
    </location>
</feature>
<feature type="compositionally biased region" description="Low complexity" evidence="13">
    <location>
        <begin position="540"/>
        <end position="553"/>
    </location>
</feature>
<dbReference type="EMBL" id="JAGXEW010000008">
    <property type="protein sequence ID" value="KAK1168704.1"/>
    <property type="molecule type" value="Genomic_DNA"/>
</dbReference>
<dbReference type="Proteomes" id="UP001230051">
    <property type="component" value="Unassembled WGS sequence"/>
</dbReference>
<gene>
    <name evidence="15" type="primary">dzip1l</name>
    <name evidence="15" type="ORF">AOXY_G9530</name>
</gene>
<evidence type="ECO:0000313" key="16">
    <source>
        <dbReference type="Proteomes" id="UP001230051"/>
    </source>
</evidence>
<feature type="compositionally biased region" description="Polar residues" evidence="13">
    <location>
        <begin position="574"/>
        <end position="594"/>
    </location>
</feature>
<evidence type="ECO:0000256" key="13">
    <source>
        <dbReference type="SAM" id="MobiDB-lite"/>
    </source>
</evidence>
<name>A0AAD8DFG5_ACIOX</name>
<comment type="subcellular location">
    <subcellularLocation>
        <location evidence="2">Cytoplasm</location>
        <location evidence="2">Cytoskeleton</location>
        <location evidence="2">Cilium basal body</location>
    </subcellularLocation>
    <subcellularLocation>
        <location evidence="1">Cytoplasm</location>
        <location evidence="1">Cytoskeleton</location>
        <location evidence="1">Microtubule organizing center</location>
        <location evidence="1">Centrosome</location>
        <location evidence="1">Centriole</location>
    </subcellularLocation>
</comment>
<feature type="region of interest" description="Disordered" evidence="13">
    <location>
        <begin position="303"/>
        <end position="363"/>
    </location>
</feature>
<feature type="compositionally biased region" description="Acidic residues" evidence="13">
    <location>
        <begin position="633"/>
        <end position="642"/>
    </location>
</feature>
<dbReference type="Pfam" id="PF25977">
    <property type="entry name" value="DZIP1"/>
    <property type="match status" value="1"/>
</dbReference>
<dbReference type="InterPro" id="IPR058883">
    <property type="entry name" value="DZIP1_dom"/>
</dbReference>
<accession>A0AAD8DFG5</accession>
<proteinExistence type="inferred from homology"/>